<feature type="non-terminal residue" evidence="2">
    <location>
        <position position="75"/>
    </location>
</feature>
<keyword evidence="3" id="KW-1185">Reference proteome</keyword>
<comment type="caution">
    <text evidence="2">The sequence shown here is derived from an EMBL/GenBank/DDBJ whole genome shotgun (WGS) entry which is preliminary data.</text>
</comment>
<gene>
    <name evidence="2" type="ORF">NDU88_003305</name>
</gene>
<proteinExistence type="predicted"/>
<accession>A0AAV7PGJ1</accession>
<keyword evidence="1" id="KW-0812">Transmembrane</keyword>
<feature type="transmembrane region" description="Helical" evidence="1">
    <location>
        <begin position="38"/>
        <end position="62"/>
    </location>
</feature>
<reference evidence="2" key="1">
    <citation type="journal article" date="2022" name="bioRxiv">
        <title>Sequencing and chromosome-scale assembly of the giantPleurodeles waltlgenome.</title>
        <authorList>
            <person name="Brown T."/>
            <person name="Elewa A."/>
            <person name="Iarovenko S."/>
            <person name="Subramanian E."/>
            <person name="Araus A.J."/>
            <person name="Petzold A."/>
            <person name="Susuki M."/>
            <person name="Suzuki K.-i.T."/>
            <person name="Hayashi T."/>
            <person name="Toyoda A."/>
            <person name="Oliveira C."/>
            <person name="Osipova E."/>
            <person name="Leigh N.D."/>
            <person name="Simon A."/>
            <person name="Yun M.H."/>
        </authorList>
    </citation>
    <scope>NUCLEOTIDE SEQUENCE</scope>
    <source>
        <strain evidence="2">20211129_DDA</strain>
        <tissue evidence="2">Liver</tissue>
    </source>
</reference>
<evidence type="ECO:0000256" key="1">
    <source>
        <dbReference type="SAM" id="Phobius"/>
    </source>
</evidence>
<evidence type="ECO:0000313" key="3">
    <source>
        <dbReference type="Proteomes" id="UP001066276"/>
    </source>
</evidence>
<organism evidence="2 3">
    <name type="scientific">Pleurodeles waltl</name>
    <name type="common">Iberian ribbed newt</name>
    <dbReference type="NCBI Taxonomy" id="8319"/>
    <lineage>
        <taxon>Eukaryota</taxon>
        <taxon>Metazoa</taxon>
        <taxon>Chordata</taxon>
        <taxon>Craniata</taxon>
        <taxon>Vertebrata</taxon>
        <taxon>Euteleostomi</taxon>
        <taxon>Amphibia</taxon>
        <taxon>Batrachia</taxon>
        <taxon>Caudata</taxon>
        <taxon>Salamandroidea</taxon>
        <taxon>Salamandridae</taxon>
        <taxon>Pleurodelinae</taxon>
        <taxon>Pleurodeles</taxon>
    </lineage>
</organism>
<dbReference type="AlphaFoldDB" id="A0AAV7PGJ1"/>
<protein>
    <submittedName>
        <fullName evidence="2">Uncharacterized protein</fullName>
    </submittedName>
</protein>
<evidence type="ECO:0000313" key="2">
    <source>
        <dbReference type="EMBL" id="KAJ1124858.1"/>
    </source>
</evidence>
<keyword evidence="1" id="KW-0472">Membrane</keyword>
<name>A0AAV7PGJ1_PLEWA</name>
<feature type="non-terminal residue" evidence="2">
    <location>
        <position position="1"/>
    </location>
</feature>
<dbReference type="Proteomes" id="UP001066276">
    <property type="component" value="Chromosome 7"/>
</dbReference>
<keyword evidence="1" id="KW-1133">Transmembrane helix</keyword>
<sequence>LLHLHLGFSGLLPIPPPGHFRDSWTWSHSFTSPQVQEYAFSVLVGIVVLAESPITTILSFWGRRVTLLLLFRVLG</sequence>
<dbReference type="EMBL" id="JANPWB010000011">
    <property type="protein sequence ID" value="KAJ1124858.1"/>
    <property type="molecule type" value="Genomic_DNA"/>
</dbReference>